<dbReference type="AlphaFoldDB" id="A0A0M6WQP6"/>
<keyword evidence="19" id="KW-1185">Reference proteome</keyword>
<evidence type="ECO:0000256" key="12">
    <source>
        <dbReference type="ARBA" id="ARBA00023251"/>
    </source>
</evidence>
<accession>A0A0M6WQP6</accession>
<proteinExistence type="inferred from homology"/>
<evidence type="ECO:0000256" key="6">
    <source>
        <dbReference type="ARBA" id="ARBA00022692"/>
    </source>
</evidence>
<feature type="transmembrane region" description="Helical" evidence="17">
    <location>
        <begin position="119"/>
        <end position="141"/>
    </location>
</feature>
<evidence type="ECO:0000256" key="15">
    <source>
        <dbReference type="ARBA" id="ARBA00032932"/>
    </source>
</evidence>
<feature type="transmembrane region" description="Helical" evidence="17">
    <location>
        <begin position="233"/>
        <end position="255"/>
    </location>
</feature>
<evidence type="ECO:0000313" key="19">
    <source>
        <dbReference type="Proteomes" id="UP000049828"/>
    </source>
</evidence>
<comment type="subcellular location">
    <subcellularLocation>
        <location evidence="1 17">Cell membrane</location>
        <topology evidence="1 17">Multi-pass membrane protein</topology>
    </subcellularLocation>
</comment>
<dbReference type="GO" id="GO:0046677">
    <property type="term" value="P:response to antibiotic"/>
    <property type="evidence" value="ECO:0007669"/>
    <property type="project" value="UniProtKB-UniRule"/>
</dbReference>
<sequence>MIEILKAILFGIVEGITEWLPISSTGHMILLNEIVSLNVSDEFYSMFEVVIQLGAILAVVILFWNQIWPFGKKDNKEPLAKTGAGAYIKWDIFKLWFHILVSCVPAAIVGVLFDEQLEALFYNYQTVAIMLILFGVAFIVIENYHKGKKAKVNTLVGIDYKLAFWIGMFQLIAAIFPGTSRSGATIVGALLLGVSRTVAAEYTFFLAIPVMFGASLLKGAKFLMNATMTSQEGVILVVGMVVAFAVSLVVIKFLMGYIKKHDFKVFGWYRIILGVIVLLCGFAGFIG</sequence>
<dbReference type="GO" id="GO:0009252">
    <property type="term" value="P:peptidoglycan biosynthetic process"/>
    <property type="evidence" value="ECO:0007669"/>
    <property type="project" value="UniProtKB-KW"/>
</dbReference>
<dbReference type="OrthoDB" id="9808289at2"/>
<keyword evidence="6 17" id="KW-0812">Transmembrane</keyword>
<dbReference type="PANTHER" id="PTHR30622:SF3">
    <property type="entry name" value="UNDECAPRENYL-DIPHOSPHATASE"/>
    <property type="match status" value="1"/>
</dbReference>
<evidence type="ECO:0000256" key="1">
    <source>
        <dbReference type="ARBA" id="ARBA00004651"/>
    </source>
</evidence>
<feature type="transmembrane region" description="Helical" evidence="17">
    <location>
        <begin position="267"/>
        <end position="286"/>
    </location>
</feature>
<evidence type="ECO:0000256" key="10">
    <source>
        <dbReference type="ARBA" id="ARBA00022989"/>
    </source>
</evidence>
<dbReference type="NCBIfam" id="NF001390">
    <property type="entry name" value="PRK00281.1-4"/>
    <property type="match status" value="1"/>
</dbReference>
<dbReference type="EMBL" id="CVRS01000072">
    <property type="protein sequence ID" value="CRL38655.1"/>
    <property type="molecule type" value="Genomic_DNA"/>
</dbReference>
<evidence type="ECO:0000256" key="2">
    <source>
        <dbReference type="ARBA" id="ARBA00010621"/>
    </source>
</evidence>
<evidence type="ECO:0000256" key="17">
    <source>
        <dbReference type="HAMAP-Rule" id="MF_01006"/>
    </source>
</evidence>
<evidence type="ECO:0000256" key="16">
    <source>
        <dbReference type="ARBA" id="ARBA00047594"/>
    </source>
</evidence>
<comment type="miscellaneous">
    <text evidence="17">Bacitracin is thought to be involved in the inhibition of peptidoglycan synthesis by sequestering undecaprenyl diphosphate, thereby reducing the pool of lipid carrier available.</text>
</comment>
<evidence type="ECO:0000256" key="14">
    <source>
        <dbReference type="ARBA" id="ARBA00032707"/>
    </source>
</evidence>
<reference evidence="19" key="1">
    <citation type="submission" date="2015-05" db="EMBL/GenBank/DDBJ databases">
        <authorList>
            <consortium name="Pathogen Informatics"/>
        </authorList>
    </citation>
    <scope>NUCLEOTIDE SEQUENCE [LARGE SCALE GENOMIC DNA]</scope>
    <source>
        <strain evidence="19">L1-83</strain>
    </source>
</reference>
<keyword evidence="5 17" id="KW-1003">Cell membrane</keyword>
<keyword evidence="7 17" id="KW-0378">Hydrolase</keyword>
<name>A0A0M6WQP6_9FIRM</name>
<dbReference type="NCBIfam" id="TIGR00753">
    <property type="entry name" value="undec_PP_bacA"/>
    <property type="match status" value="1"/>
</dbReference>
<evidence type="ECO:0000256" key="5">
    <source>
        <dbReference type="ARBA" id="ARBA00022475"/>
    </source>
</evidence>
<evidence type="ECO:0000256" key="7">
    <source>
        <dbReference type="ARBA" id="ARBA00022801"/>
    </source>
</evidence>
<feature type="transmembrane region" description="Helical" evidence="17">
    <location>
        <begin position="43"/>
        <end position="64"/>
    </location>
</feature>
<evidence type="ECO:0000256" key="8">
    <source>
        <dbReference type="ARBA" id="ARBA00022960"/>
    </source>
</evidence>
<feature type="transmembrane region" description="Helical" evidence="17">
    <location>
        <begin position="95"/>
        <end position="113"/>
    </location>
</feature>
<comment type="catalytic activity">
    <reaction evidence="16 17">
        <text>di-trans,octa-cis-undecaprenyl diphosphate + H2O = di-trans,octa-cis-undecaprenyl phosphate + phosphate + H(+)</text>
        <dbReference type="Rhea" id="RHEA:28094"/>
        <dbReference type="ChEBI" id="CHEBI:15377"/>
        <dbReference type="ChEBI" id="CHEBI:15378"/>
        <dbReference type="ChEBI" id="CHEBI:43474"/>
        <dbReference type="ChEBI" id="CHEBI:58405"/>
        <dbReference type="ChEBI" id="CHEBI:60392"/>
        <dbReference type="EC" id="3.6.1.27"/>
    </reaction>
</comment>
<keyword evidence="8 17" id="KW-0133">Cell shape</keyword>
<dbReference type="GO" id="GO:0071555">
    <property type="term" value="P:cell wall organization"/>
    <property type="evidence" value="ECO:0007669"/>
    <property type="project" value="UniProtKB-KW"/>
</dbReference>
<gene>
    <name evidence="17" type="primary">uppP</name>
    <name evidence="18" type="ORF">RIL183_23031</name>
</gene>
<evidence type="ECO:0000256" key="11">
    <source>
        <dbReference type="ARBA" id="ARBA00023136"/>
    </source>
</evidence>
<dbReference type="GO" id="GO:0008360">
    <property type="term" value="P:regulation of cell shape"/>
    <property type="evidence" value="ECO:0007669"/>
    <property type="project" value="UniProtKB-KW"/>
</dbReference>
<feature type="transmembrane region" description="Helical" evidence="17">
    <location>
        <begin position="162"/>
        <end position="180"/>
    </location>
</feature>
<comment type="similarity">
    <text evidence="2 17">Belongs to the UppP family.</text>
</comment>
<dbReference type="InterPro" id="IPR003824">
    <property type="entry name" value="UppP"/>
</dbReference>
<evidence type="ECO:0000313" key="18">
    <source>
        <dbReference type="EMBL" id="CRL38655.1"/>
    </source>
</evidence>
<dbReference type="Proteomes" id="UP000049828">
    <property type="component" value="Unassembled WGS sequence"/>
</dbReference>
<keyword evidence="13 17" id="KW-0961">Cell wall biogenesis/degradation</keyword>
<protein>
    <recommendedName>
        <fullName evidence="4 17">Undecaprenyl-diphosphatase</fullName>
        <ecNumber evidence="3 17">3.6.1.27</ecNumber>
    </recommendedName>
    <alternativeName>
        <fullName evidence="15 17">Bacitracin resistance protein</fullName>
    </alternativeName>
    <alternativeName>
        <fullName evidence="14 17">Undecaprenyl pyrophosphate phosphatase</fullName>
    </alternativeName>
</protein>
<dbReference type="STRING" id="360807.ERS852392_01377"/>
<dbReference type="PANTHER" id="PTHR30622">
    <property type="entry name" value="UNDECAPRENYL-DIPHOSPHATASE"/>
    <property type="match status" value="1"/>
</dbReference>
<dbReference type="GO" id="GO:0005886">
    <property type="term" value="C:plasma membrane"/>
    <property type="evidence" value="ECO:0007669"/>
    <property type="project" value="UniProtKB-SubCell"/>
</dbReference>
<evidence type="ECO:0000256" key="9">
    <source>
        <dbReference type="ARBA" id="ARBA00022984"/>
    </source>
</evidence>
<comment type="function">
    <text evidence="17">Catalyzes the dephosphorylation of undecaprenyl diphosphate (UPP). Confers resistance to bacitracin.</text>
</comment>
<dbReference type="NCBIfam" id="NF001391">
    <property type="entry name" value="PRK00281.1-5"/>
    <property type="match status" value="1"/>
</dbReference>
<feature type="transmembrane region" description="Helical" evidence="17">
    <location>
        <begin position="186"/>
        <end position="212"/>
    </location>
</feature>
<organism evidence="18 19">
    <name type="scientific">Roseburia inulinivorans</name>
    <dbReference type="NCBI Taxonomy" id="360807"/>
    <lineage>
        <taxon>Bacteria</taxon>
        <taxon>Bacillati</taxon>
        <taxon>Bacillota</taxon>
        <taxon>Clostridia</taxon>
        <taxon>Lachnospirales</taxon>
        <taxon>Lachnospiraceae</taxon>
        <taxon>Roseburia</taxon>
    </lineage>
</organism>
<keyword evidence="11 17" id="KW-0472">Membrane</keyword>
<dbReference type="RefSeq" id="WP_021922366.1">
    <property type="nucleotide sequence ID" value="NZ_CVRS01000072.1"/>
</dbReference>
<keyword evidence="10 17" id="KW-1133">Transmembrane helix</keyword>
<keyword evidence="9 17" id="KW-0573">Peptidoglycan synthesis</keyword>
<dbReference type="GO" id="GO:0050380">
    <property type="term" value="F:undecaprenyl-diphosphatase activity"/>
    <property type="evidence" value="ECO:0007669"/>
    <property type="project" value="UniProtKB-UniRule"/>
</dbReference>
<dbReference type="HAMAP" id="MF_01006">
    <property type="entry name" value="Undec_diphosphatase"/>
    <property type="match status" value="1"/>
</dbReference>
<evidence type="ECO:0000256" key="4">
    <source>
        <dbReference type="ARBA" id="ARBA00021581"/>
    </source>
</evidence>
<evidence type="ECO:0000256" key="3">
    <source>
        <dbReference type="ARBA" id="ARBA00012374"/>
    </source>
</evidence>
<feature type="transmembrane region" description="Helical" evidence="17">
    <location>
        <begin position="7"/>
        <end position="31"/>
    </location>
</feature>
<dbReference type="EC" id="3.6.1.27" evidence="3 17"/>
<evidence type="ECO:0000256" key="13">
    <source>
        <dbReference type="ARBA" id="ARBA00023316"/>
    </source>
</evidence>
<dbReference type="Pfam" id="PF02673">
    <property type="entry name" value="BacA"/>
    <property type="match status" value="1"/>
</dbReference>
<keyword evidence="12 17" id="KW-0046">Antibiotic resistance</keyword>